<feature type="domain" description="Tyr recombinase" evidence="2">
    <location>
        <begin position="196"/>
        <end position="375"/>
    </location>
</feature>
<dbReference type="Pfam" id="PF00589">
    <property type="entry name" value="Phage_integrase"/>
    <property type="match status" value="1"/>
</dbReference>
<evidence type="ECO:0000313" key="3">
    <source>
        <dbReference type="EMBL" id="KKN46741.1"/>
    </source>
</evidence>
<dbReference type="SUPFAM" id="SSF56349">
    <property type="entry name" value="DNA breaking-rejoining enzymes"/>
    <property type="match status" value="1"/>
</dbReference>
<evidence type="ECO:0000259" key="2">
    <source>
        <dbReference type="PROSITE" id="PS51898"/>
    </source>
</evidence>
<comment type="caution">
    <text evidence="3">The sequence shown here is derived from an EMBL/GenBank/DDBJ whole genome shotgun (WGS) entry which is preliminary data.</text>
</comment>
<proteinExistence type="predicted"/>
<evidence type="ECO:0000256" key="1">
    <source>
        <dbReference type="ARBA" id="ARBA00023172"/>
    </source>
</evidence>
<dbReference type="Gene3D" id="1.10.443.10">
    <property type="entry name" value="Intergrase catalytic core"/>
    <property type="match status" value="1"/>
</dbReference>
<dbReference type="PROSITE" id="PS51898">
    <property type="entry name" value="TYR_RECOMBINASE"/>
    <property type="match status" value="1"/>
</dbReference>
<sequence length="384" mass="44083">MGTIMTRAKKDGSQSYTATIRKKQKGKVVLTLTETFPNERSAKRWIKQRESDLKAKGALDKAIQSKQRKTWSDVIADYSAASPNGFGKTKTANLAYLQRLDFGQIAVEDTDDHTFFKLAQDLLRGVQAPPADKDLDCREHYDLKPREPQTVNSYMATLRTVVRYGGPISRIEMPIAEFETAKLTLTHQGYVARSAKRNRRPTFDEMDRLMAYFHDNYMADTRRVPMHKLIGAAIALAHRQKALSLVAWSDFDASNARLVVRDMKHPRETVGNDKETWITEEGMKIISSMPRSDERIFPYHSDTISRLFTEACKILKIDDLHFHDLRHDAISRFFEIGLGGGSRDKILKYTGHSPDGSLSRYIHVEQEGDKYEQWRWWPLLFAPL</sequence>
<accession>A0A0F9TCM3</accession>
<gene>
    <name evidence="3" type="ORF">LCGC14_0670100</name>
</gene>
<reference evidence="3" key="1">
    <citation type="journal article" date="2015" name="Nature">
        <title>Complex archaea that bridge the gap between prokaryotes and eukaryotes.</title>
        <authorList>
            <person name="Spang A."/>
            <person name="Saw J.H."/>
            <person name="Jorgensen S.L."/>
            <person name="Zaremba-Niedzwiedzka K."/>
            <person name="Martijn J."/>
            <person name="Lind A.E."/>
            <person name="van Eijk R."/>
            <person name="Schleper C."/>
            <person name="Guy L."/>
            <person name="Ettema T.J."/>
        </authorList>
    </citation>
    <scope>NUCLEOTIDE SEQUENCE</scope>
</reference>
<keyword evidence="1" id="KW-0233">DNA recombination</keyword>
<dbReference type="InterPro" id="IPR011010">
    <property type="entry name" value="DNA_brk_join_enz"/>
</dbReference>
<name>A0A0F9TCM3_9ZZZZ</name>
<dbReference type="InterPro" id="IPR002104">
    <property type="entry name" value="Integrase_catalytic"/>
</dbReference>
<dbReference type="GO" id="GO:0015074">
    <property type="term" value="P:DNA integration"/>
    <property type="evidence" value="ECO:0007669"/>
    <property type="project" value="InterPro"/>
</dbReference>
<dbReference type="InterPro" id="IPR013762">
    <property type="entry name" value="Integrase-like_cat_sf"/>
</dbReference>
<dbReference type="AlphaFoldDB" id="A0A0F9TCM3"/>
<protein>
    <recommendedName>
        <fullName evidence="2">Tyr recombinase domain-containing protein</fullName>
    </recommendedName>
</protein>
<organism evidence="3">
    <name type="scientific">marine sediment metagenome</name>
    <dbReference type="NCBI Taxonomy" id="412755"/>
    <lineage>
        <taxon>unclassified sequences</taxon>
        <taxon>metagenomes</taxon>
        <taxon>ecological metagenomes</taxon>
    </lineage>
</organism>
<dbReference type="GO" id="GO:0003677">
    <property type="term" value="F:DNA binding"/>
    <property type="evidence" value="ECO:0007669"/>
    <property type="project" value="InterPro"/>
</dbReference>
<dbReference type="EMBL" id="LAZR01001314">
    <property type="protein sequence ID" value="KKN46741.1"/>
    <property type="molecule type" value="Genomic_DNA"/>
</dbReference>
<dbReference type="GO" id="GO:0006310">
    <property type="term" value="P:DNA recombination"/>
    <property type="evidence" value="ECO:0007669"/>
    <property type="project" value="UniProtKB-KW"/>
</dbReference>